<dbReference type="EMBL" id="CP086356">
    <property type="protein sequence ID" value="UNI17942.1"/>
    <property type="molecule type" value="Genomic_DNA"/>
</dbReference>
<evidence type="ECO:0000256" key="1">
    <source>
        <dbReference type="SAM" id="MobiDB-lite"/>
    </source>
</evidence>
<dbReference type="Proteomes" id="UP000829364">
    <property type="component" value="Chromosome 3"/>
</dbReference>
<accession>A0A9Q8VAM3</accession>
<name>A0A9Q8VAM3_9HYPO</name>
<organism evidence="2 3">
    <name type="scientific">Purpureocillium takamizusanense</name>
    <dbReference type="NCBI Taxonomy" id="2060973"/>
    <lineage>
        <taxon>Eukaryota</taxon>
        <taxon>Fungi</taxon>
        <taxon>Dikarya</taxon>
        <taxon>Ascomycota</taxon>
        <taxon>Pezizomycotina</taxon>
        <taxon>Sordariomycetes</taxon>
        <taxon>Hypocreomycetidae</taxon>
        <taxon>Hypocreales</taxon>
        <taxon>Ophiocordycipitaceae</taxon>
        <taxon>Purpureocillium</taxon>
    </lineage>
</organism>
<protein>
    <submittedName>
        <fullName evidence="2">Uncharacterized protein</fullName>
    </submittedName>
</protein>
<feature type="region of interest" description="Disordered" evidence="1">
    <location>
        <begin position="101"/>
        <end position="142"/>
    </location>
</feature>
<reference evidence="2" key="1">
    <citation type="submission" date="2021-11" db="EMBL/GenBank/DDBJ databases">
        <title>Purpureocillium_takamizusanense_genome.</title>
        <authorList>
            <person name="Nguyen N.-H."/>
        </authorList>
    </citation>
    <scope>NUCLEOTIDE SEQUENCE</scope>
    <source>
        <strain evidence="2">PT3</strain>
    </source>
</reference>
<proteinExistence type="predicted"/>
<dbReference type="KEGG" id="ptkz:JDV02_004247"/>
<feature type="compositionally biased region" description="Pro residues" evidence="1">
    <location>
        <begin position="108"/>
        <end position="120"/>
    </location>
</feature>
<sequence>MRPWAQHPCGGPSEPTSRALHADASIFISSPFWRRGRCAQHASGHAFWGATLLLLPPAVVAANPNHHHHHHCRRRRPSAKHQDMGDEHTFFLSSPVLPPARDLVRGGAPPPSTMRIPSPPGRTATDFVHADARCGSPLPPAA</sequence>
<dbReference type="GeneID" id="72066202"/>
<dbReference type="AlphaFoldDB" id="A0A9Q8VAM3"/>
<gene>
    <name evidence="2" type="ORF">JDV02_004247</name>
</gene>
<evidence type="ECO:0000313" key="3">
    <source>
        <dbReference type="Proteomes" id="UP000829364"/>
    </source>
</evidence>
<keyword evidence="3" id="KW-1185">Reference proteome</keyword>
<dbReference type="RefSeq" id="XP_047841423.1">
    <property type="nucleotide sequence ID" value="XM_047985446.1"/>
</dbReference>
<evidence type="ECO:0000313" key="2">
    <source>
        <dbReference type="EMBL" id="UNI17942.1"/>
    </source>
</evidence>